<evidence type="ECO:0000313" key="3">
    <source>
        <dbReference type="EMBL" id="GFY93627.1"/>
    </source>
</evidence>
<dbReference type="OrthoDB" id="273345at2759"/>
<dbReference type="GO" id="GO:0070475">
    <property type="term" value="P:rRNA base methylation"/>
    <property type="evidence" value="ECO:0007669"/>
    <property type="project" value="InterPro"/>
</dbReference>
<dbReference type="InterPro" id="IPR019446">
    <property type="entry name" value="BMT5-like"/>
</dbReference>
<keyword evidence="3" id="KW-0808">Transferase</keyword>
<feature type="region of interest" description="Disordered" evidence="1">
    <location>
        <begin position="463"/>
        <end position="492"/>
    </location>
</feature>
<feature type="region of interest" description="Disordered" evidence="1">
    <location>
        <begin position="46"/>
        <end position="79"/>
    </location>
</feature>
<keyword evidence="4" id="KW-1185">Reference proteome</keyword>
<comment type="caution">
    <text evidence="3">The sequence shown here is derived from an EMBL/GenBank/DDBJ whole genome shotgun (WGS) entry which is preliminary data.</text>
</comment>
<feature type="compositionally biased region" description="Low complexity" evidence="1">
    <location>
        <begin position="477"/>
        <end position="487"/>
    </location>
</feature>
<dbReference type="Pfam" id="PF10354">
    <property type="entry name" value="BMT5-like"/>
    <property type="match status" value="1"/>
</dbReference>
<evidence type="ECO:0000259" key="2">
    <source>
        <dbReference type="Pfam" id="PF10354"/>
    </source>
</evidence>
<dbReference type="GO" id="GO:0070042">
    <property type="term" value="F:rRNA (uridine-N3-)-methyltransferase activity"/>
    <property type="evidence" value="ECO:0007669"/>
    <property type="project" value="InterPro"/>
</dbReference>
<feature type="domain" description="25S rRNA (uridine-N(3))-methyltransferase BMT5-like" evidence="2">
    <location>
        <begin position="558"/>
        <end position="594"/>
    </location>
</feature>
<sequence length="609" mass="67192">MGQAISNIVTSLCSDTGQDEFQIPSRTHIFPQRPGPQLIPTPLNWSRGSDSFTHSGTNSVPKQIVGNPPPGSDPDRDSSLQTREVIQLGLGHGHLVNVVIRDESDSVSQLGQDPTQRWSRGLDSFTLSGTNSVQNRIVWNPPPGSDSDGDSSSQTREVSQLGHGHLVTRDLSDSVSQLSRDPVISSPKWLEEFLGESSITIGANTIEVSEVLKEVRERDEERDTFPIPIPNTELVQIPLSSSHGSDLIADLVTHSVLIHPPGLDPVRYSTSLSSELDSVSQLHRDPVISSPKWLEEFLGKSSITVGADTIEVSKVLKEVRERDEKRDTFPIPIPNPELLQIPLSSSHDSDLIANLVTHSVLIPPPGSDPVRYSTSPSSELDSVSQLRRDPVINSPKWLEEFLGNHQSLLVPLTIKVSKVLKEVRERDEERDTFPIPIPNPELLQIPLSSSHDSNLIADVVTHSVSIPPPGSDPVRYSTSPSSESDSMSQHRRDPAITLPKWLDVFLIDSSITVLEENEEVMHEVLREEREREEERGGGAKVGRVERWMKYYSSFQKILLVGEGDFSFSACLAVAFGCARNIIATSLDSRGKTNKTRLAKLILENYVKNS</sequence>
<dbReference type="AlphaFoldDB" id="A0A7J0F6U5"/>
<feature type="compositionally biased region" description="Polar residues" evidence="1">
    <location>
        <begin position="372"/>
        <end position="385"/>
    </location>
</feature>
<dbReference type="Proteomes" id="UP000585474">
    <property type="component" value="Unassembled WGS sequence"/>
</dbReference>
<feature type="region of interest" description="Disordered" evidence="1">
    <location>
        <begin position="133"/>
        <end position="162"/>
    </location>
</feature>
<protein>
    <submittedName>
        <fullName evidence="3">Methyltransferase small domain protein, putative</fullName>
    </submittedName>
</protein>
<reference evidence="3 4" key="1">
    <citation type="submission" date="2019-07" db="EMBL/GenBank/DDBJ databases">
        <title>De Novo Assembly of kiwifruit Actinidia rufa.</title>
        <authorList>
            <person name="Sugita-Konishi S."/>
            <person name="Sato K."/>
            <person name="Mori E."/>
            <person name="Abe Y."/>
            <person name="Kisaki G."/>
            <person name="Hamano K."/>
            <person name="Suezawa K."/>
            <person name="Otani M."/>
            <person name="Fukuda T."/>
            <person name="Manabe T."/>
            <person name="Gomi K."/>
            <person name="Tabuchi M."/>
            <person name="Akimitsu K."/>
            <person name="Kataoka I."/>
        </authorList>
    </citation>
    <scope>NUCLEOTIDE SEQUENCE [LARGE SCALE GENOMIC DNA]</scope>
    <source>
        <strain evidence="4">cv. Fuchu</strain>
    </source>
</reference>
<keyword evidence="3" id="KW-0489">Methyltransferase</keyword>
<dbReference type="EMBL" id="BJWL01000009">
    <property type="protein sequence ID" value="GFY93627.1"/>
    <property type="molecule type" value="Genomic_DNA"/>
</dbReference>
<feature type="compositionally biased region" description="Polar residues" evidence="1">
    <location>
        <begin position="46"/>
        <end position="61"/>
    </location>
</feature>
<feature type="region of interest" description="Disordered" evidence="1">
    <location>
        <begin position="365"/>
        <end position="385"/>
    </location>
</feature>
<evidence type="ECO:0000313" key="4">
    <source>
        <dbReference type="Proteomes" id="UP000585474"/>
    </source>
</evidence>
<accession>A0A7J0F6U5</accession>
<evidence type="ECO:0000256" key="1">
    <source>
        <dbReference type="SAM" id="MobiDB-lite"/>
    </source>
</evidence>
<proteinExistence type="predicted"/>
<organism evidence="3 4">
    <name type="scientific">Actinidia rufa</name>
    <dbReference type="NCBI Taxonomy" id="165716"/>
    <lineage>
        <taxon>Eukaryota</taxon>
        <taxon>Viridiplantae</taxon>
        <taxon>Streptophyta</taxon>
        <taxon>Embryophyta</taxon>
        <taxon>Tracheophyta</taxon>
        <taxon>Spermatophyta</taxon>
        <taxon>Magnoliopsida</taxon>
        <taxon>eudicotyledons</taxon>
        <taxon>Gunneridae</taxon>
        <taxon>Pentapetalae</taxon>
        <taxon>asterids</taxon>
        <taxon>Ericales</taxon>
        <taxon>Actinidiaceae</taxon>
        <taxon>Actinidia</taxon>
    </lineage>
</organism>
<gene>
    <name evidence="3" type="ORF">Acr_09g0000730</name>
</gene>
<name>A0A7J0F6U5_9ERIC</name>